<proteinExistence type="predicted"/>
<name>A0ABP8DQG1_9ACTN</name>
<dbReference type="Proteomes" id="UP001500620">
    <property type="component" value="Unassembled WGS sequence"/>
</dbReference>
<feature type="chain" id="PRO_5045117240" evidence="1">
    <location>
        <begin position="20"/>
        <end position="215"/>
    </location>
</feature>
<gene>
    <name evidence="3" type="primary">wrbA_2</name>
    <name evidence="3" type="ORF">GCM10022255_095870</name>
</gene>
<protein>
    <submittedName>
        <fullName evidence="3">NAD(P)H:quinone oxidoreductase</fullName>
    </submittedName>
</protein>
<dbReference type="InterPro" id="IPR005025">
    <property type="entry name" value="FMN_Rdtase-like_dom"/>
</dbReference>
<reference evidence="4" key="1">
    <citation type="journal article" date="2019" name="Int. J. Syst. Evol. Microbiol.">
        <title>The Global Catalogue of Microorganisms (GCM) 10K type strain sequencing project: providing services to taxonomists for standard genome sequencing and annotation.</title>
        <authorList>
            <consortium name="The Broad Institute Genomics Platform"/>
            <consortium name="The Broad Institute Genome Sequencing Center for Infectious Disease"/>
            <person name="Wu L."/>
            <person name="Ma J."/>
        </authorList>
    </citation>
    <scope>NUCLEOTIDE SEQUENCE [LARGE SCALE GENOMIC DNA]</scope>
    <source>
        <strain evidence="4">JCM 17441</strain>
    </source>
</reference>
<feature type="signal peptide" evidence="1">
    <location>
        <begin position="1"/>
        <end position="19"/>
    </location>
</feature>
<accession>A0ABP8DQG1</accession>
<feature type="domain" description="Flavodoxin-like" evidence="2">
    <location>
        <begin position="4"/>
        <end position="182"/>
    </location>
</feature>
<dbReference type="Pfam" id="PF03358">
    <property type="entry name" value="FMN_red"/>
    <property type="match status" value="1"/>
</dbReference>
<evidence type="ECO:0000259" key="2">
    <source>
        <dbReference type="PROSITE" id="PS50902"/>
    </source>
</evidence>
<keyword evidence="1" id="KW-0732">Signal</keyword>
<organism evidence="3 4">
    <name type="scientific">Dactylosporangium darangshiense</name>
    <dbReference type="NCBI Taxonomy" id="579108"/>
    <lineage>
        <taxon>Bacteria</taxon>
        <taxon>Bacillati</taxon>
        <taxon>Actinomycetota</taxon>
        <taxon>Actinomycetes</taxon>
        <taxon>Micromonosporales</taxon>
        <taxon>Micromonosporaceae</taxon>
        <taxon>Dactylosporangium</taxon>
    </lineage>
</organism>
<dbReference type="InterPro" id="IPR029039">
    <property type="entry name" value="Flavoprotein-like_sf"/>
</dbReference>
<dbReference type="RefSeq" id="WP_345138890.1">
    <property type="nucleotide sequence ID" value="NZ_BAABAT010000048.1"/>
</dbReference>
<keyword evidence="4" id="KW-1185">Reference proteome</keyword>
<evidence type="ECO:0000256" key="1">
    <source>
        <dbReference type="SAM" id="SignalP"/>
    </source>
</evidence>
<dbReference type="PROSITE" id="PS50902">
    <property type="entry name" value="FLAVODOXIN_LIKE"/>
    <property type="match status" value="1"/>
</dbReference>
<dbReference type="EMBL" id="BAABAT010000048">
    <property type="protein sequence ID" value="GAA4261798.1"/>
    <property type="molecule type" value="Genomic_DNA"/>
</dbReference>
<dbReference type="Gene3D" id="3.40.50.360">
    <property type="match status" value="1"/>
</dbReference>
<dbReference type="SUPFAM" id="SSF52218">
    <property type="entry name" value="Flavoproteins"/>
    <property type="match status" value="1"/>
</dbReference>
<dbReference type="PANTHER" id="PTHR30546">
    <property type="entry name" value="FLAVODOXIN-RELATED PROTEIN WRBA-RELATED"/>
    <property type="match status" value="1"/>
</dbReference>
<evidence type="ECO:0000313" key="3">
    <source>
        <dbReference type="EMBL" id="GAA4261798.1"/>
    </source>
</evidence>
<comment type="caution">
    <text evidence="3">The sequence shown here is derived from an EMBL/GenBank/DDBJ whole genome shotgun (WGS) entry which is preliminary data.</text>
</comment>
<evidence type="ECO:0000313" key="4">
    <source>
        <dbReference type="Proteomes" id="UP001500620"/>
    </source>
</evidence>
<dbReference type="InterPro" id="IPR008254">
    <property type="entry name" value="Flavodoxin/NO_synth"/>
</dbReference>
<dbReference type="PANTHER" id="PTHR30546:SF23">
    <property type="entry name" value="FLAVOPROTEIN-LIKE PROTEIN YCP4-RELATED"/>
    <property type="match status" value="1"/>
</dbReference>
<sequence>MARILIVYSSLSGANAMLAGLAASALGATGAEVRVRRVPEVAFPGAVQPAADGVKAVSADDLAWADGFVLSSQSHTGLLSASIKAFIDAHHDAAVAGSYLNKTFTAMATSAFAHAGQERVVDELNAVGAAWGCILVPPSVASARLNVLNGNPYGLSFVLEQGRIPDTDAAREVLDAHLHRFAAITDAMVALSAASAVGGESALNRRIPTAAEVFS</sequence>